<evidence type="ECO:0000259" key="1">
    <source>
        <dbReference type="Pfam" id="PF26395"/>
    </source>
</evidence>
<protein>
    <recommendedName>
        <fullName evidence="1">Type II CBASS E2 protein domain-containing protein</fullName>
    </recommendedName>
</protein>
<evidence type="ECO:0000313" key="3">
    <source>
        <dbReference type="Proteomes" id="UP001595974"/>
    </source>
</evidence>
<sequence length="144" mass="16775">MRKVRDPWLSPEQQWLRLRASLVSRGHGVVKRGELIWNLEVRPSPLGRLYKVRIRYRRADTPEVVVVSPDLNELADGRPLPHVYSTKPVRLCLFDPQTAEWSPGAAIADTIVPWTYEWLFYFEEWLVSDEWKGGGRHPEVRDAS</sequence>
<keyword evidence="3" id="KW-1185">Reference proteome</keyword>
<dbReference type="EMBL" id="JBHSOG010000094">
    <property type="protein sequence ID" value="MFC5771447.1"/>
    <property type="molecule type" value="Genomic_DNA"/>
</dbReference>
<dbReference type="Proteomes" id="UP001595974">
    <property type="component" value="Unassembled WGS sequence"/>
</dbReference>
<feature type="domain" description="Type II CBASS E2 protein" evidence="1">
    <location>
        <begin position="26"/>
        <end position="138"/>
    </location>
</feature>
<reference evidence="3" key="1">
    <citation type="journal article" date="2019" name="Int. J. Syst. Evol. Microbiol.">
        <title>The Global Catalogue of Microorganisms (GCM) 10K type strain sequencing project: providing services to taxonomists for standard genome sequencing and annotation.</title>
        <authorList>
            <consortium name="The Broad Institute Genomics Platform"/>
            <consortium name="The Broad Institute Genome Sequencing Center for Infectious Disease"/>
            <person name="Wu L."/>
            <person name="Ma J."/>
        </authorList>
    </citation>
    <scope>NUCLEOTIDE SEQUENCE [LARGE SCALE GENOMIC DNA]</scope>
    <source>
        <strain evidence="3">SHR3</strain>
    </source>
</reference>
<organism evidence="2 3">
    <name type="scientific">Thauera sinica</name>
    <dbReference type="NCBI Taxonomy" id="2665146"/>
    <lineage>
        <taxon>Bacteria</taxon>
        <taxon>Pseudomonadati</taxon>
        <taxon>Pseudomonadota</taxon>
        <taxon>Betaproteobacteria</taxon>
        <taxon>Rhodocyclales</taxon>
        <taxon>Zoogloeaceae</taxon>
        <taxon>Thauera</taxon>
    </lineage>
</organism>
<dbReference type="InterPro" id="IPR058588">
    <property type="entry name" value="E2-CBASS"/>
</dbReference>
<proteinExistence type="predicted"/>
<dbReference type="Pfam" id="PF26395">
    <property type="entry name" value="E2-CBASS"/>
    <property type="match status" value="1"/>
</dbReference>
<name>A0ABW1AWA0_9RHOO</name>
<comment type="caution">
    <text evidence="2">The sequence shown here is derived from an EMBL/GenBank/DDBJ whole genome shotgun (WGS) entry which is preliminary data.</text>
</comment>
<accession>A0ABW1AWA0</accession>
<gene>
    <name evidence="2" type="ORF">ACFPTN_18875</name>
</gene>
<evidence type="ECO:0000313" key="2">
    <source>
        <dbReference type="EMBL" id="MFC5771447.1"/>
    </source>
</evidence>
<dbReference type="RefSeq" id="WP_096447935.1">
    <property type="nucleotide sequence ID" value="NZ_JBHSOG010000094.1"/>
</dbReference>